<gene>
    <name evidence="3" type="ORF">ENSA5_55760</name>
</gene>
<comment type="caution">
    <text evidence="3">The sequence shown here is derived from an EMBL/GenBank/DDBJ whole genome shotgun (WGS) entry which is preliminary data.</text>
</comment>
<accession>A0A2S9XF19</accession>
<evidence type="ECO:0000313" key="3">
    <source>
        <dbReference type="EMBL" id="PRP91459.1"/>
    </source>
</evidence>
<feature type="region of interest" description="Disordered" evidence="1">
    <location>
        <begin position="199"/>
        <end position="249"/>
    </location>
</feature>
<feature type="transmembrane region" description="Helical" evidence="2">
    <location>
        <begin position="285"/>
        <end position="304"/>
    </location>
</feature>
<dbReference type="Proteomes" id="UP000237968">
    <property type="component" value="Unassembled WGS sequence"/>
</dbReference>
<sequence length="325" mass="34656">MHALSLALTLMLGPEVAEHQGAVTQLLAARDRAASDDHDLAIARLERALREISRFPELLAEDAGLQTVVSDAQMRLAWLYLATGDRGRATTVMDEALLTTRGQLSEPRGFGPALPKLYARRLERLELGGRGTIEVSCSVPCRVLVDERAATNPTAPLYLGVHRVWISAIDGSVEPVLEEIDLDVDGARLSYGSALVEPATTAVSEGPDAQERSEPIGPTTAARPQPREPSRAPTSDDQPREETPRPPWVSPWASGFGLAAGVALASVGGILLASPRTHSNLPAAIPLLTIGGAAMVGFGAVLGVDLVRIHKQKGRQAMVTWTLRF</sequence>
<keyword evidence="2" id="KW-0812">Transmembrane</keyword>
<evidence type="ECO:0000313" key="4">
    <source>
        <dbReference type="Proteomes" id="UP000237968"/>
    </source>
</evidence>
<dbReference type="EMBL" id="PVNK01000242">
    <property type="protein sequence ID" value="PRP91459.1"/>
    <property type="molecule type" value="Genomic_DNA"/>
</dbReference>
<feature type="transmembrane region" description="Helical" evidence="2">
    <location>
        <begin position="252"/>
        <end position="273"/>
    </location>
</feature>
<reference evidence="3 4" key="1">
    <citation type="submission" date="2018-03" db="EMBL/GenBank/DDBJ databases">
        <title>Draft Genome Sequences of the Obligatory Marine Myxobacteria Enhygromyxa salina SWB005.</title>
        <authorList>
            <person name="Poehlein A."/>
            <person name="Moghaddam J.A."/>
            <person name="Harms H."/>
            <person name="Alanjari M."/>
            <person name="Koenig G.M."/>
            <person name="Daniel R."/>
            <person name="Schaeberle T.F."/>
        </authorList>
    </citation>
    <scope>NUCLEOTIDE SEQUENCE [LARGE SCALE GENOMIC DNA]</scope>
    <source>
        <strain evidence="3 4">SWB005</strain>
    </source>
</reference>
<keyword evidence="4" id="KW-1185">Reference proteome</keyword>
<keyword evidence="2" id="KW-0472">Membrane</keyword>
<name>A0A2S9XF19_9BACT</name>
<evidence type="ECO:0000256" key="2">
    <source>
        <dbReference type="SAM" id="Phobius"/>
    </source>
</evidence>
<dbReference type="AlphaFoldDB" id="A0A2S9XF19"/>
<evidence type="ECO:0000256" key="1">
    <source>
        <dbReference type="SAM" id="MobiDB-lite"/>
    </source>
</evidence>
<keyword evidence="2" id="KW-1133">Transmembrane helix</keyword>
<organism evidence="3 4">
    <name type="scientific">Enhygromyxa salina</name>
    <dbReference type="NCBI Taxonomy" id="215803"/>
    <lineage>
        <taxon>Bacteria</taxon>
        <taxon>Pseudomonadati</taxon>
        <taxon>Myxococcota</taxon>
        <taxon>Polyangia</taxon>
        <taxon>Nannocystales</taxon>
        <taxon>Nannocystaceae</taxon>
        <taxon>Enhygromyxa</taxon>
    </lineage>
</organism>
<protein>
    <submittedName>
        <fullName evidence="3">Uncharacterized protein</fullName>
    </submittedName>
</protein>
<proteinExistence type="predicted"/>